<evidence type="ECO:0000313" key="6">
    <source>
        <dbReference type="Proteomes" id="UP000296049"/>
    </source>
</evidence>
<evidence type="ECO:0000256" key="2">
    <source>
        <dbReference type="ARBA" id="ARBA00022734"/>
    </source>
</evidence>
<feature type="compositionally biased region" description="Polar residues" evidence="3">
    <location>
        <begin position="29"/>
        <end position="39"/>
    </location>
</feature>
<proteinExistence type="predicted"/>
<dbReference type="PROSITE" id="PS50041">
    <property type="entry name" value="C_TYPE_LECTIN_2"/>
    <property type="match status" value="1"/>
</dbReference>
<keyword evidence="2 5" id="KW-0430">Lectin</keyword>
<dbReference type="GO" id="GO:0030246">
    <property type="term" value="F:carbohydrate binding"/>
    <property type="evidence" value="ECO:0007669"/>
    <property type="project" value="UniProtKB-KW"/>
</dbReference>
<gene>
    <name evidence="5" type="ORF">Anapl_18361</name>
</gene>
<dbReference type="Gene3D" id="3.10.100.10">
    <property type="entry name" value="Mannose-Binding Protein A, subunit A"/>
    <property type="match status" value="1"/>
</dbReference>
<dbReference type="SMART" id="SM00034">
    <property type="entry name" value="CLECT"/>
    <property type="match status" value="1"/>
</dbReference>
<dbReference type="PANTHER" id="PTHR45710">
    <property type="entry name" value="C-TYPE LECTIN DOMAIN-CONTAINING PROTEIN 180"/>
    <property type="match status" value="1"/>
</dbReference>
<feature type="domain" description="C-type lectin" evidence="4">
    <location>
        <begin position="156"/>
        <end position="260"/>
    </location>
</feature>
<dbReference type="PANTHER" id="PTHR45710:SF35">
    <property type="entry name" value="C-TYPE LECTIN DOMAIN FAMILY 2 MEMBER D"/>
    <property type="match status" value="1"/>
</dbReference>
<dbReference type="Pfam" id="PF00059">
    <property type="entry name" value="Lectin_C"/>
    <property type="match status" value="1"/>
</dbReference>
<sequence length="288" mass="30663">MPSSSSARPQHTGALPGCRTLLEAADIHPQQSLTLSTQPKPGICTAFEGPQKVLGSKERGRQSEAAGAPRSISPMGLAAPLWDILPCCPSPTAPQPPITPHSPILSPSSPWPARPHVSSTAPGSSPSCLAPAAPTVTRPGEETAPEPACPSEWVGYCNVCYYLSGQQEQGNWIWSQEQCSRHGASLVVVNKDRELKFLRQFKDNGDSWLGLRRRGEHLLWVDGSSFNLTFPVQGSAECICLNGVDMATSSCWQSPPYICSKPLAVGAAPEKGDRERTFSVLGTGGSSH</sequence>
<evidence type="ECO:0000259" key="4">
    <source>
        <dbReference type="PROSITE" id="PS50041"/>
    </source>
</evidence>
<feature type="region of interest" description="Disordered" evidence="3">
    <location>
        <begin position="92"/>
        <end position="146"/>
    </location>
</feature>
<dbReference type="AlphaFoldDB" id="R0KQI8"/>
<feature type="compositionally biased region" description="Polar residues" evidence="3">
    <location>
        <begin position="117"/>
        <end position="127"/>
    </location>
</feature>
<accession>R0KQI8</accession>
<dbReference type="InterPro" id="IPR001304">
    <property type="entry name" value="C-type_lectin-like"/>
</dbReference>
<dbReference type="EMBL" id="KB744271">
    <property type="protein sequence ID" value="EOA95513.1"/>
    <property type="molecule type" value="Genomic_DNA"/>
</dbReference>
<dbReference type="SUPFAM" id="SSF56436">
    <property type="entry name" value="C-type lectin-like"/>
    <property type="match status" value="1"/>
</dbReference>
<name>R0KQI8_ANAPL</name>
<dbReference type="GO" id="GO:0005886">
    <property type="term" value="C:plasma membrane"/>
    <property type="evidence" value="ECO:0007669"/>
    <property type="project" value="UniProtKB-SubCell"/>
</dbReference>
<dbReference type="InterPro" id="IPR033992">
    <property type="entry name" value="NKR-like_CTLD"/>
</dbReference>
<comment type="subcellular location">
    <subcellularLocation>
        <location evidence="1">Cell membrane</location>
        <topology evidence="1">Single-pass type II membrane protein</topology>
    </subcellularLocation>
</comment>
<protein>
    <submittedName>
        <fullName evidence="5">C-type lectin domain family 2 member B</fullName>
    </submittedName>
</protein>
<dbReference type="InterPro" id="IPR016187">
    <property type="entry name" value="CTDL_fold"/>
</dbReference>
<dbReference type="CDD" id="cd03593">
    <property type="entry name" value="CLECT_NK_receptors_like"/>
    <property type="match status" value="1"/>
</dbReference>
<organism evidence="5 6">
    <name type="scientific">Anas platyrhynchos</name>
    <name type="common">Mallard</name>
    <name type="synonym">Anas boschas</name>
    <dbReference type="NCBI Taxonomy" id="8839"/>
    <lineage>
        <taxon>Eukaryota</taxon>
        <taxon>Metazoa</taxon>
        <taxon>Chordata</taxon>
        <taxon>Craniata</taxon>
        <taxon>Vertebrata</taxon>
        <taxon>Euteleostomi</taxon>
        <taxon>Archelosauria</taxon>
        <taxon>Archosauria</taxon>
        <taxon>Dinosauria</taxon>
        <taxon>Saurischia</taxon>
        <taxon>Theropoda</taxon>
        <taxon>Coelurosauria</taxon>
        <taxon>Aves</taxon>
        <taxon>Neognathae</taxon>
        <taxon>Galloanserae</taxon>
        <taxon>Anseriformes</taxon>
        <taxon>Anatidae</taxon>
        <taxon>Anatinae</taxon>
        <taxon>Anas</taxon>
    </lineage>
</organism>
<dbReference type="InterPro" id="IPR016186">
    <property type="entry name" value="C-type_lectin-like/link_sf"/>
</dbReference>
<dbReference type="Proteomes" id="UP000296049">
    <property type="component" value="Unassembled WGS sequence"/>
</dbReference>
<evidence type="ECO:0000313" key="5">
    <source>
        <dbReference type="EMBL" id="EOA95513.1"/>
    </source>
</evidence>
<evidence type="ECO:0000256" key="1">
    <source>
        <dbReference type="ARBA" id="ARBA00004401"/>
    </source>
</evidence>
<reference evidence="6" key="1">
    <citation type="journal article" date="2013" name="Nat. Genet.">
        <title>The duck genome and transcriptome provide insight into an avian influenza virus reservoir species.</title>
        <authorList>
            <person name="Huang Y."/>
            <person name="Li Y."/>
            <person name="Burt D.W."/>
            <person name="Chen H."/>
            <person name="Zhang Y."/>
            <person name="Qian W."/>
            <person name="Kim H."/>
            <person name="Gan S."/>
            <person name="Zhao Y."/>
            <person name="Li J."/>
            <person name="Yi K."/>
            <person name="Feng H."/>
            <person name="Zhu P."/>
            <person name="Li B."/>
            <person name="Liu Q."/>
            <person name="Fairley S."/>
            <person name="Magor K.E."/>
            <person name="Du Z."/>
            <person name="Hu X."/>
            <person name="Goodman L."/>
            <person name="Tafer H."/>
            <person name="Vignal A."/>
            <person name="Lee T."/>
            <person name="Kim K.W."/>
            <person name="Sheng Z."/>
            <person name="An Y."/>
            <person name="Searle S."/>
            <person name="Herrero J."/>
            <person name="Groenen M.A."/>
            <person name="Crooijmans R.P."/>
            <person name="Faraut T."/>
            <person name="Cai Q."/>
            <person name="Webster R.G."/>
            <person name="Aldridge J.R."/>
            <person name="Warren W.C."/>
            <person name="Bartschat S."/>
            <person name="Kehr S."/>
            <person name="Marz M."/>
            <person name="Stadler P.F."/>
            <person name="Smith J."/>
            <person name="Kraus R.H."/>
            <person name="Zhao Y."/>
            <person name="Ren L."/>
            <person name="Fei J."/>
            <person name="Morisson M."/>
            <person name="Kaiser P."/>
            <person name="Griffin D.K."/>
            <person name="Rao M."/>
            <person name="Pitel F."/>
            <person name="Wang J."/>
            <person name="Li N."/>
        </authorList>
    </citation>
    <scope>NUCLEOTIDE SEQUENCE [LARGE SCALE GENOMIC DNA]</scope>
</reference>
<evidence type="ECO:0000256" key="3">
    <source>
        <dbReference type="SAM" id="MobiDB-lite"/>
    </source>
</evidence>
<feature type="region of interest" description="Disordered" evidence="3">
    <location>
        <begin position="29"/>
        <end position="73"/>
    </location>
</feature>
<dbReference type="InterPro" id="IPR050828">
    <property type="entry name" value="C-type_lectin/matrix_domain"/>
</dbReference>
<keyword evidence="6" id="KW-1185">Reference proteome</keyword>